<dbReference type="GO" id="GO:0006139">
    <property type="term" value="P:nucleobase-containing compound metabolic process"/>
    <property type="evidence" value="ECO:0007669"/>
    <property type="project" value="InterPro"/>
</dbReference>
<evidence type="ECO:0000256" key="2">
    <source>
        <dbReference type="ARBA" id="ARBA00022801"/>
    </source>
</evidence>
<evidence type="ECO:0000256" key="4">
    <source>
        <dbReference type="ARBA" id="ARBA00038058"/>
    </source>
</evidence>
<dbReference type="SMART" id="SM00491">
    <property type="entry name" value="HELICc2"/>
    <property type="match status" value="1"/>
</dbReference>
<sequence>MNKGEKVLAEAVAVLGGVPRDGQTQMANAIWDLSRDQVLLVQAGTGTGKSLGYLAPLLTEAVEESRRVVISTATLILQRQLVGGDIPAVQKAVKKVLGKAPRIALLKGWTNYVCKLKTMAPEDQAGLFDELEVTATGAEVLRVREWAEETSTGDRDDMSPGVTDKIWRGVSVTKNECVGESCPFATECFPRNARKAAAEADVVVTNHSILGVQAMTEAELLGEFDVLVVDEAHELDGRIRSQGTVEISDASLLRLARLARRATGVPAAKIEEAASALAQGLKESVSGRIKALPSGLHGALVSAGSAMRDALETIGDGKENTDNKKRVARAELISAIDSIDAILIDDPAVRVNWITEDAEERRRLCSAPLDVARPIASRLYGNHKVVATSATLCLGNSFDAMANRLGAQLAETWKGLDVGSPFDYPHQAIMYIPQLPQPGRDGPSPQLLAEIGELVKASGGGALCLFTSRRAAQLGGEYLREHTDLPVFVQGEDYLPSLIKAFREDGNAVLAGTISLWQGVDIPGPACRLVTIDRIPFPRPDDPITSALSDAANAAGRSGFTGVSLVHAALLLAQGAGRLVRTSYDKGMVALLDPRLYSKGYGRFLLSSLPKMWPTRSQEVAVGALARLKDNVGL</sequence>
<dbReference type="GO" id="GO:0016818">
    <property type="term" value="F:hydrolase activity, acting on acid anhydrides, in phosphorus-containing anhydrides"/>
    <property type="evidence" value="ECO:0007669"/>
    <property type="project" value="InterPro"/>
</dbReference>
<gene>
    <name evidence="6" type="ORF">PIG85_06550</name>
</gene>
<dbReference type="GO" id="GO:0003676">
    <property type="term" value="F:nucleic acid binding"/>
    <property type="evidence" value="ECO:0007669"/>
    <property type="project" value="InterPro"/>
</dbReference>
<protein>
    <submittedName>
        <fullName evidence="6">ATP-dependent DNA helicase</fullName>
    </submittedName>
</protein>
<proteinExistence type="inferred from homology"/>
<evidence type="ECO:0000313" key="7">
    <source>
        <dbReference type="Proteomes" id="UP001211044"/>
    </source>
</evidence>
<dbReference type="Pfam" id="PF13307">
    <property type="entry name" value="Helicase_C_2"/>
    <property type="match status" value="1"/>
</dbReference>
<dbReference type="GO" id="GO:0003678">
    <property type="term" value="F:DNA helicase activity"/>
    <property type="evidence" value="ECO:0007669"/>
    <property type="project" value="TreeGrafter"/>
</dbReference>
<evidence type="ECO:0000256" key="1">
    <source>
        <dbReference type="ARBA" id="ARBA00022741"/>
    </source>
</evidence>
<dbReference type="InterPro" id="IPR014013">
    <property type="entry name" value="Helic_SF1/SF2_ATP-bd_DinG/Rad3"/>
</dbReference>
<dbReference type="EMBL" id="CP116394">
    <property type="protein sequence ID" value="WCE45327.1"/>
    <property type="molecule type" value="Genomic_DNA"/>
</dbReference>
<organism evidence="6 7">
    <name type="scientific">Winkia neuii subsp. anitrata</name>
    <dbReference type="NCBI Taxonomy" id="29318"/>
    <lineage>
        <taxon>Bacteria</taxon>
        <taxon>Bacillati</taxon>
        <taxon>Actinomycetota</taxon>
        <taxon>Actinomycetes</taxon>
        <taxon>Actinomycetales</taxon>
        <taxon>Actinomycetaceae</taxon>
        <taxon>Winkia</taxon>
    </lineage>
</organism>
<feature type="domain" description="Helicase ATP-binding" evidence="5">
    <location>
        <begin position="9"/>
        <end position="284"/>
    </location>
</feature>
<keyword evidence="1" id="KW-0547">Nucleotide-binding</keyword>
<dbReference type="PANTHER" id="PTHR11472">
    <property type="entry name" value="DNA REPAIR DEAD HELICASE RAD3/XP-D SUBFAMILY MEMBER"/>
    <property type="match status" value="1"/>
</dbReference>
<evidence type="ECO:0000313" key="6">
    <source>
        <dbReference type="EMBL" id="WCE45327.1"/>
    </source>
</evidence>
<dbReference type="KEGG" id="wne:PIG85_06550"/>
<dbReference type="PANTHER" id="PTHR11472:SF34">
    <property type="entry name" value="REGULATOR OF TELOMERE ELONGATION HELICASE 1"/>
    <property type="match status" value="1"/>
</dbReference>
<keyword evidence="2" id="KW-0378">Hydrolase</keyword>
<comment type="similarity">
    <text evidence="4">Belongs to the helicase family. DinG subfamily.</text>
</comment>
<dbReference type="GO" id="GO:0005524">
    <property type="term" value="F:ATP binding"/>
    <property type="evidence" value="ECO:0007669"/>
    <property type="project" value="UniProtKB-KW"/>
</dbReference>
<dbReference type="InterPro" id="IPR006555">
    <property type="entry name" value="ATP-dep_Helicase_C"/>
</dbReference>
<dbReference type="InterPro" id="IPR045028">
    <property type="entry name" value="DinG/Rad3-like"/>
</dbReference>
<dbReference type="SUPFAM" id="SSF52540">
    <property type="entry name" value="P-loop containing nucleoside triphosphate hydrolases"/>
    <property type="match status" value="1"/>
</dbReference>
<dbReference type="RefSeq" id="WP_004804824.1">
    <property type="nucleotide sequence ID" value="NZ_CP116394.1"/>
</dbReference>
<dbReference type="InterPro" id="IPR027417">
    <property type="entry name" value="P-loop_NTPase"/>
</dbReference>
<dbReference type="SMART" id="SM00487">
    <property type="entry name" value="DEXDc"/>
    <property type="match status" value="1"/>
</dbReference>
<keyword evidence="6" id="KW-0347">Helicase</keyword>
<dbReference type="AlphaFoldDB" id="A0AB38XM80"/>
<dbReference type="Gene3D" id="3.40.50.300">
    <property type="entry name" value="P-loop containing nucleotide triphosphate hydrolases"/>
    <property type="match status" value="2"/>
</dbReference>
<name>A0AB38XM80_9ACTO</name>
<evidence type="ECO:0000259" key="5">
    <source>
        <dbReference type="PROSITE" id="PS51193"/>
    </source>
</evidence>
<dbReference type="PROSITE" id="PS51193">
    <property type="entry name" value="HELICASE_ATP_BIND_2"/>
    <property type="match status" value="1"/>
</dbReference>
<reference evidence="6" key="1">
    <citation type="submission" date="2023-01" db="EMBL/GenBank/DDBJ databases">
        <title>Comparative Genomic Analysis of the Clinically-Derived Winkia Strain NY0527 Provides Evidence into the Taxonomic Reassignment of Winkia neuii and Characterizes Their Virulence Traits.</title>
        <authorList>
            <person name="Cai X."/>
            <person name="Peng Y."/>
            <person name="Li M."/>
            <person name="Qiu Y."/>
            <person name="Wang Y."/>
            <person name="Xu L."/>
            <person name="Hou Q."/>
        </authorList>
    </citation>
    <scope>NUCLEOTIDE SEQUENCE</scope>
    <source>
        <strain evidence="6">NY0527</strain>
    </source>
</reference>
<dbReference type="Proteomes" id="UP001211044">
    <property type="component" value="Chromosome"/>
</dbReference>
<accession>A0AB38XM80</accession>
<evidence type="ECO:0000256" key="3">
    <source>
        <dbReference type="ARBA" id="ARBA00022840"/>
    </source>
</evidence>
<keyword evidence="3" id="KW-0067">ATP-binding</keyword>
<dbReference type="InterPro" id="IPR014001">
    <property type="entry name" value="Helicase_ATP-bd"/>
</dbReference>